<dbReference type="InterPro" id="IPR015300">
    <property type="entry name" value="DNA-bd_pseudobarrel_sf"/>
</dbReference>
<dbReference type="InterPro" id="IPR005508">
    <property type="entry name" value="At2g31720-like"/>
</dbReference>
<keyword evidence="4" id="KW-0804">Transcription</keyword>
<gene>
    <name evidence="6" type="ORF">Cgig2_024396</name>
</gene>
<dbReference type="CDD" id="cd10017">
    <property type="entry name" value="B3_DNA"/>
    <property type="match status" value="1"/>
</dbReference>
<dbReference type="EMBL" id="JAKOGI010001223">
    <property type="protein sequence ID" value="KAJ8426905.1"/>
    <property type="molecule type" value="Genomic_DNA"/>
</dbReference>
<keyword evidence="7" id="KW-1185">Reference proteome</keyword>
<evidence type="ECO:0000313" key="7">
    <source>
        <dbReference type="Proteomes" id="UP001153076"/>
    </source>
</evidence>
<evidence type="ECO:0000256" key="5">
    <source>
        <dbReference type="ARBA" id="ARBA00023242"/>
    </source>
</evidence>
<dbReference type="Pfam" id="PF03754">
    <property type="entry name" value="At2g31720-like"/>
    <property type="match status" value="1"/>
</dbReference>
<comment type="subcellular location">
    <subcellularLocation>
        <location evidence="1">Nucleus</location>
    </subcellularLocation>
</comment>
<accession>A0A9Q1JNU5</accession>
<sequence length="268" mass="29892">MVMKNMNGGILSVHDFGDLKLYNSMSPLDFLALAAQVALEKEKNLSSSLLPLSISASAFNQNPILRPNPKPLDLDAKPIKIPICEKRVMPVDLSESTEIRSPVKRARTTIGIPRQSPINFAADCPPSVPPELPPKFRQRVVELGGSDPKLVFQKKLFATDVNKNHGRLTIPLKQCVLELTQDEVAESAKRDERGKLVGFEVMVIEPGLKERRMRFKDWETISSYALLGGWNDLVQKNGVEKDDILQVWSFRRGPGAFVKVASAILHSW</sequence>
<evidence type="ECO:0000313" key="6">
    <source>
        <dbReference type="EMBL" id="KAJ8426905.1"/>
    </source>
</evidence>
<dbReference type="Proteomes" id="UP001153076">
    <property type="component" value="Unassembled WGS sequence"/>
</dbReference>
<keyword evidence="5" id="KW-0539">Nucleus</keyword>
<dbReference type="GO" id="GO:0003677">
    <property type="term" value="F:DNA binding"/>
    <property type="evidence" value="ECO:0007669"/>
    <property type="project" value="UniProtKB-KW"/>
</dbReference>
<dbReference type="AlphaFoldDB" id="A0A9Q1JNU5"/>
<keyword evidence="3" id="KW-0238">DNA-binding</keyword>
<evidence type="ECO:0000256" key="1">
    <source>
        <dbReference type="ARBA" id="ARBA00004123"/>
    </source>
</evidence>
<reference evidence="6" key="1">
    <citation type="submission" date="2022-04" db="EMBL/GenBank/DDBJ databases">
        <title>Carnegiea gigantea Genome sequencing and assembly v2.</title>
        <authorList>
            <person name="Copetti D."/>
            <person name="Sanderson M.J."/>
            <person name="Burquez A."/>
            <person name="Wojciechowski M.F."/>
        </authorList>
    </citation>
    <scope>NUCLEOTIDE SEQUENCE</scope>
    <source>
        <strain evidence="6">SGP5-SGP5p</strain>
        <tissue evidence="6">Aerial part</tissue>
    </source>
</reference>
<dbReference type="PANTHER" id="PTHR31541:SF25">
    <property type="entry name" value="GAMMA-GLIADIN B"/>
    <property type="match status" value="1"/>
</dbReference>
<protein>
    <recommendedName>
        <fullName evidence="8">TF-B3 domain-containing protein</fullName>
    </recommendedName>
</protein>
<evidence type="ECO:0000256" key="3">
    <source>
        <dbReference type="ARBA" id="ARBA00023125"/>
    </source>
</evidence>
<dbReference type="OrthoDB" id="1090008at2759"/>
<comment type="caution">
    <text evidence="6">The sequence shown here is derived from an EMBL/GenBank/DDBJ whole genome shotgun (WGS) entry which is preliminary data.</text>
</comment>
<name>A0A9Q1JNU5_9CARY</name>
<keyword evidence="2" id="KW-0805">Transcription regulation</keyword>
<proteinExistence type="predicted"/>
<organism evidence="6 7">
    <name type="scientific">Carnegiea gigantea</name>
    <dbReference type="NCBI Taxonomy" id="171969"/>
    <lineage>
        <taxon>Eukaryota</taxon>
        <taxon>Viridiplantae</taxon>
        <taxon>Streptophyta</taxon>
        <taxon>Embryophyta</taxon>
        <taxon>Tracheophyta</taxon>
        <taxon>Spermatophyta</taxon>
        <taxon>Magnoliopsida</taxon>
        <taxon>eudicotyledons</taxon>
        <taxon>Gunneridae</taxon>
        <taxon>Pentapetalae</taxon>
        <taxon>Caryophyllales</taxon>
        <taxon>Cactineae</taxon>
        <taxon>Cactaceae</taxon>
        <taxon>Cactoideae</taxon>
        <taxon>Echinocereeae</taxon>
        <taxon>Carnegiea</taxon>
    </lineage>
</organism>
<dbReference type="SUPFAM" id="SSF101936">
    <property type="entry name" value="DNA-binding pseudobarrel domain"/>
    <property type="match status" value="1"/>
</dbReference>
<dbReference type="InterPro" id="IPR003340">
    <property type="entry name" value="B3_DNA-bd"/>
</dbReference>
<dbReference type="Gene3D" id="2.40.330.10">
    <property type="entry name" value="DNA-binding pseudobarrel domain"/>
    <property type="match status" value="1"/>
</dbReference>
<evidence type="ECO:0000256" key="4">
    <source>
        <dbReference type="ARBA" id="ARBA00023163"/>
    </source>
</evidence>
<dbReference type="PANTHER" id="PTHR31541">
    <property type="entry name" value="B3 DOMAIN PLANT PROTEIN-RELATED"/>
    <property type="match status" value="1"/>
</dbReference>
<evidence type="ECO:0000256" key="2">
    <source>
        <dbReference type="ARBA" id="ARBA00023015"/>
    </source>
</evidence>
<dbReference type="GO" id="GO:0005634">
    <property type="term" value="C:nucleus"/>
    <property type="evidence" value="ECO:0007669"/>
    <property type="project" value="UniProtKB-SubCell"/>
</dbReference>
<evidence type="ECO:0008006" key="8">
    <source>
        <dbReference type="Google" id="ProtNLM"/>
    </source>
</evidence>